<dbReference type="Pfam" id="PF24758">
    <property type="entry name" value="LRR_At5g56370"/>
    <property type="match status" value="1"/>
</dbReference>
<reference evidence="2 3" key="1">
    <citation type="submission" date="2023-10" db="EMBL/GenBank/DDBJ databases">
        <title>Genome-Wide Identification Analysis in wild type Solanum Pinnatisectum Reveals Some Genes Defensing Phytophthora Infestans.</title>
        <authorList>
            <person name="Sun C."/>
        </authorList>
    </citation>
    <scope>NUCLEOTIDE SEQUENCE [LARGE SCALE GENOMIC DNA]</scope>
    <source>
        <strain evidence="2">LQN</strain>
        <tissue evidence="2">Leaf</tissue>
    </source>
</reference>
<keyword evidence="3" id="KW-1185">Reference proteome</keyword>
<feature type="domain" description="FBD" evidence="1">
    <location>
        <begin position="376"/>
        <end position="448"/>
    </location>
</feature>
<evidence type="ECO:0000313" key="3">
    <source>
        <dbReference type="Proteomes" id="UP001311915"/>
    </source>
</evidence>
<dbReference type="PANTHER" id="PTHR34145:SF28">
    <property type="entry name" value="F-BOX DOMAIN-CONTAINING PROTEIN"/>
    <property type="match status" value="1"/>
</dbReference>
<dbReference type="SMART" id="SM00579">
    <property type="entry name" value="FBD"/>
    <property type="match status" value="1"/>
</dbReference>
<dbReference type="InterPro" id="IPR032675">
    <property type="entry name" value="LRR_dom_sf"/>
</dbReference>
<sequence>MHFTLARCLISPPPVFKGFDRLISLKLRCVIISSKSLGSLISHCPLLENLELTYLDNSNPVEISAPKLKSFVFRGNIRLIHLNNVPLLSNVSYKPKEFSVEAEHDLGKIFEFIPALKNLRWRHDFVHVMLPYTLNRLKRLNICCITLGEFFALCLIRSSPNLKEFGIEVYGYLDGDYDEPVPQDAVDDIPASFSDMTLNNLRTVKIYGVTGAAAEMQLIKHDAITDHIEISAPKLRSFIFTGGINFLHLKNVPLLSKVSYEPTEFHVKAEHDVGKIFESIPSLENLCWINDCVQDVRVGPAEVIPTKLPYALHCLKRLYISGITLGEFFDVSFALCLIRSSPNLEEIEIEMYVVSHEDYFVHVTREAVDEIHASFSDMTFNRLRTIKLSNVAGAGAEMQLIKVLLAKSPALVKMVIDPYRMKAEKSLKVLTEITNFQRASSKAQVGYNVD</sequence>
<dbReference type="Gene3D" id="3.80.10.10">
    <property type="entry name" value="Ribonuclease Inhibitor"/>
    <property type="match status" value="1"/>
</dbReference>
<dbReference type="InterPro" id="IPR006566">
    <property type="entry name" value="FBD"/>
</dbReference>
<comment type="caution">
    <text evidence="2">The sequence shown here is derived from an EMBL/GenBank/DDBJ whole genome shotgun (WGS) entry which is preliminary data.</text>
</comment>
<gene>
    <name evidence="2" type="ORF">R3W88_013631</name>
</gene>
<dbReference type="PANTHER" id="PTHR34145">
    <property type="entry name" value="OS02G0105600 PROTEIN"/>
    <property type="match status" value="1"/>
</dbReference>
<protein>
    <recommendedName>
        <fullName evidence="1">FBD domain-containing protein</fullName>
    </recommendedName>
</protein>
<dbReference type="Proteomes" id="UP001311915">
    <property type="component" value="Unassembled WGS sequence"/>
</dbReference>
<proteinExistence type="predicted"/>
<accession>A0AAV9KQ64</accession>
<dbReference type="SUPFAM" id="SSF52047">
    <property type="entry name" value="RNI-like"/>
    <property type="match status" value="1"/>
</dbReference>
<dbReference type="InterPro" id="IPR053772">
    <property type="entry name" value="At1g61320/At1g61330-like"/>
</dbReference>
<evidence type="ECO:0000313" key="2">
    <source>
        <dbReference type="EMBL" id="KAK4715293.1"/>
    </source>
</evidence>
<organism evidence="2 3">
    <name type="scientific">Solanum pinnatisectum</name>
    <name type="common">tansyleaf nightshade</name>
    <dbReference type="NCBI Taxonomy" id="50273"/>
    <lineage>
        <taxon>Eukaryota</taxon>
        <taxon>Viridiplantae</taxon>
        <taxon>Streptophyta</taxon>
        <taxon>Embryophyta</taxon>
        <taxon>Tracheophyta</taxon>
        <taxon>Spermatophyta</taxon>
        <taxon>Magnoliopsida</taxon>
        <taxon>eudicotyledons</taxon>
        <taxon>Gunneridae</taxon>
        <taxon>Pentapetalae</taxon>
        <taxon>asterids</taxon>
        <taxon>lamiids</taxon>
        <taxon>Solanales</taxon>
        <taxon>Solanaceae</taxon>
        <taxon>Solanoideae</taxon>
        <taxon>Solaneae</taxon>
        <taxon>Solanum</taxon>
    </lineage>
</organism>
<dbReference type="AlphaFoldDB" id="A0AAV9KQ64"/>
<evidence type="ECO:0000259" key="1">
    <source>
        <dbReference type="SMART" id="SM00579"/>
    </source>
</evidence>
<dbReference type="InterPro" id="IPR055411">
    <property type="entry name" value="LRR_FXL15/At3g58940/PEG3-like"/>
</dbReference>
<dbReference type="EMBL" id="JAWPEI010000009">
    <property type="protein sequence ID" value="KAK4715293.1"/>
    <property type="molecule type" value="Genomic_DNA"/>
</dbReference>
<name>A0AAV9KQ64_9SOLN</name>